<evidence type="ECO:0000259" key="23">
    <source>
        <dbReference type="PROSITE" id="PS50873"/>
    </source>
</evidence>
<evidence type="ECO:0000256" key="13">
    <source>
        <dbReference type="ARBA" id="ARBA00023004"/>
    </source>
</evidence>
<comment type="catalytic activity">
    <reaction evidence="1 22">
        <text>2 a phenolic donor + H2O2 = 2 a phenolic radical donor + 2 H2O</text>
        <dbReference type="Rhea" id="RHEA:56136"/>
        <dbReference type="ChEBI" id="CHEBI:15377"/>
        <dbReference type="ChEBI" id="CHEBI:16240"/>
        <dbReference type="ChEBI" id="CHEBI:139520"/>
        <dbReference type="ChEBI" id="CHEBI:139521"/>
        <dbReference type="EC" id="1.11.1.7"/>
    </reaction>
</comment>
<keyword evidence="16 22" id="KW-0376">Hydrogen peroxide</keyword>
<keyword evidence="12 22" id="KW-0560">Oxidoreductase</keyword>
<evidence type="ECO:0000256" key="5">
    <source>
        <dbReference type="ARBA" id="ARBA00012313"/>
    </source>
</evidence>
<feature type="binding site" evidence="19">
    <location>
        <position position="100"/>
    </location>
    <ligand>
        <name>Ca(2+)</name>
        <dbReference type="ChEBI" id="CHEBI:29108"/>
        <label>1</label>
    </ligand>
</feature>
<feature type="binding site" evidence="19">
    <location>
        <position position="272"/>
    </location>
    <ligand>
        <name>Ca(2+)</name>
        <dbReference type="ChEBI" id="CHEBI:29108"/>
        <label>2</label>
    </ligand>
</feature>
<evidence type="ECO:0000256" key="4">
    <source>
        <dbReference type="ARBA" id="ARBA00006873"/>
    </source>
</evidence>
<dbReference type="FunFam" id="1.10.520.10:FF:000006">
    <property type="entry name" value="Peroxidase"/>
    <property type="match status" value="1"/>
</dbReference>
<evidence type="ECO:0000256" key="11">
    <source>
        <dbReference type="ARBA" id="ARBA00022837"/>
    </source>
</evidence>
<feature type="active site" description="Proton acceptor" evidence="17">
    <location>
        <position position="81"/>
    </location>
</feature>
<feature type="binding site" evidence="19">
    <location>
        <position position="91"/>
    </location>
    <ligand>
        <name>Ca(2+)</name>
        <dbReference type="ChEBI" id="CHEBI:29108"/>
        <label>1</label>
    </ligand>
</feature>
<dbReference type="STRING" id="55188.A0A2H5Q7U4"/>
<evidence type="ECO:0000256" key="10">
    <source>
        <dbReference type="ARBA" id="ARBA00022729"/>
    </source>
</evidence>
<evidence type="ECO:0000256" key="12">
    <source>
        <dbReference type="ARBA" id="ARBA00023002"/>
    </source>
</evidence>
<reference evidence="24 25" key="1">
    <citation type="journal article" date="2017" name="Front. Genet.">
        <title>Draft sequencing of the heterozygous diploid genome of Satsuma (Citrus unshiu Marc.) using a hybrid assembly approach.</title>
        <authorList>
            <person name="Shimizu T."/>
            <person name="Tanizawa Y."/>
            <person name="Mochizuki T."/>
            <person name="Nagasaki H."/>
            <person name="Yoshioka T."/>
            <person name="Toyoda A."/>
            <person name="Fujiyama A."/>
            <person name="Kaminuma E."/>
            <person name="Nakamura Y."/>
        </authorList>
    </citation>
    <scope>NUCLEOTIDE SEQUENCE [LARGE SCALE GENOMIC DNA]</scope>
    <source>
        <strain evidence="25">cv. Miyagawa wase</strain>
    </source>
</reference>
<keyword evidence="7 22" id="KW-0575">Peroxidase</keyword>
<dbReference type="InterPro" id="IPR019794">
    <property type="entry name" value="Peroxidases_AS"/>
</dbReference>
<dbReference type="InterPro" id="IPR002016">
    <property type="entry name" value="Haem_peroxidase"/>
</dbReference>
<evidence type="ECO:0000256" key="17">
    <source>
        <dbReference type="PIRSR" id="PIRSR600823-1"/>
    </source>
</evidence>
<keyword evidence="10" id="KW-0732">Signal</keyword>
<keyword evidence="11 19" id="KW-0106">Calcium</keyword>
<evidence type="ECO:0000256" key="2">
    <source>
        <dbReference type="ARBA" id="ARBA00002322"/>
    </source>
</evidence>
<evidence type="ECO:0000256" key="16">
    <source>
        <dbReference type="ARBA" id="ARBA00023324"/>
    </source>
</evidence>
<dbReference type="PROSITE" id="PS00436">
    <property type="entry name" value="PEROXIDASE_2"/>
    <property type="match status" value="1"/>
</dbReference>
<dbReference type="GO" id="GO:0005576">
    <property type="term" value="C:extracellular region"/>
    <property type="evidence" value="ECO:0007669"/>
    <property type="project" value="UniProtKB-SubCell"/>
</dbReference>
<evidence type="ECO:0000256" key="19">
    <source>
        <dbReference type="PIRSR" id="PIRSR600823-3"/>
    </source>
</evidence>
<protein>
    <recommendedName>
        <fullName evidence="5 22">Peroxidase</fullName>
        <ecNumber evidence="5 22">1.11.1.7</ecNumber>
    </recommendedName>
</protein>
<organism evidence="24 25">
    <name type="scientific">Citrus unshiu</name>
    <name type="common">Satsuma mandarin</name>
    <name type="synonym">Citrus nobilis var. unshiu</name>
    <dbReference type="NCBI Taxonomy" id="55188"/>
    <lineage>
        <taxon>Eukaryota</taxon>
        <taxon>Viridiplantae</taxon>
        <taxon>Streptophyta</taxon>
        <taxon>Embryophyta</taxon>
        <taxon>Tracheophyta</taxon>
        <taxon>Spermatophyta</taxon>
        <taxon>Magnoliopsida</taxon>
        <taxon>eudicotyledons</taxon>
        <taxon>Gunneridae</taxon>
        <taxon>Pentapetalae</taxon>
        <taxon>rosids</taxon>
        <taxon>malvids</taxon>
        <taxon>Sapindales</taxon>
        <taxon>Rutaceae</taxon>
        <taxon>Aurantioideae</taxon>
        <taxon>Citrus</taxon>
    </lineage>
</organism>
<evidence type="ECO:0000256" key="8">
    <source>
        <dbReference type="ARBA" id="ARBA00022617"/>
    </source>
</evidence>
<accession>A0A2H5Q7U4</accession>
<gene>
    <name evidence="24" type="ORF">CUMW_203390</name>
</gene>
<dbReference type="SUPFAM" id="SSF48113">
    <property type="entry name" value="Heme-dependent peroxidases"/>
    <property type="match status" value="1"/>
</dbReference>
<proteinExistence type="inferred from homology"/>
<dbReference type="EMBL" id="BDQV01000240">
    <property type="protein sequence ID" value="GAY60611.1"/>
    <property type="molecule type" value="Genomic_DNA"/>
</dbReference>
<dbReference type="PROSITE" id="PS50873">
    <property type="entry name" value="PEROXIDASE_4"/>
    <property type="match status" value="1"/>
</dbReference>
<dbReference type="Gene3D" id="1.10.420.10">
    <property type="entry name" value="Peroxidase, domain 2"/>
    <property type="match status" value="1"/>
</dbReference>
<evidence type="ECO:0000256" key="14">
    <source>
        <dbReference type="ARBA" id="ARBA00023157"/>
    </source>
</evidence>
<comment type="function">
    <text evidence="2">Removal of H(2)O(2), oxidation of toxic reductants, biosynthesis and degradation of lignin, suberization, auxin catabolism, response to environmental stresses such as wounding, pathogen attack and oxidative stress. These functions might be dependent on each isozyme/isoform in each plant tissue.</text>
</comment>
<evidence type="ECO:0000256" key="9">
    <source>
        <dbReference type="ARBA" id="ARBA00022723"/>
    </source>
</evidence>
<feature type="site" description="Transition state stabilizer" evidence="20">
    <location>
        <position position="77"/>
    </location>
</feature>
<comment type="similarity">
    <text evidence="22">Belongs to the peroxidase family. Classical plant (class III) peroxidase subfamily.</text>
</comment>
<evidence type="ECO:0000313" key="25">
    <source>
        <dbReference type="Proteomes" id="UP000236630"/>
    </source>
</evidence>
<keyword evidence="25" id="KW-1185">Reference proteome</keyword>
<evidence type="ECO:0000256" key="1">
    <source>
        <dbReference type="ARBA" id="ARBA00000189"/>
    </source>
</evidence>
<comment type="cofactor">
    <cofactor evidence="19 22">
        <name>Ca(2+)</name>
        <dbReference type="ChEBI" id="CHEBI:29108"/>
    </cofactor>
    <text evidence="19 22">Binds 2 calcium ions per subunit.</text>
</comment>
<comment type="cofactor">
    <cofactor evidence="19 22">
        <name>heme b</name>
        <dbReference type="ChEBI" id="CHEBI:60344"/>
    </cofactor>
    <text evidence="19 22">Binds 1 heme b (iron(II)-protoporphyrin IX) group per subunit.</text>
</comment>
<dbReference type="Proteomes" id="UP000236630">
    <property type="component" value="Unassembled WGS sequence"/>
</dbReference>
<evidence type="ECO:0000256" key="6">
    <source>
        <dbReference type="ARBA" id="ARBA00022525"/>
    </source>
</evidence>
<comment type="similarity">
    <text evidence="4">Belongs to the peroxidase family. Ascorbate peroxidase subfamily.</text>
</comment>
<feature type="binding site" evidence="18">
    <location>
        <position position="174"/>
    </location>
    <ligand>
        <name>substrate</name>
    </ligand>
</feature>
<dbReference type="Pfam" id="PF00141">
    <property type="entry name" value="peroxidase"/>
    <property type="match status" value="1"/>
</dbReference>
<dbReference type="EC" id="1.11.1.7" evidence="5 22"/>
<dbReference type="GO" id="GO:0046872">
    <property type="term" value="F:metal ion binding"/>
    <property type="evidence" value="ECO:0007669"/>
    <property type="project" value="UniProtKB-UniRule"/>
</dbReference>
<dbReference type="InterPro" id="IPR010255">
    <property type="entry name" value="Haem_peroxidase_sf"/>
</dbReference>
<evidence type="ECO:0000256" key="15">
    <source>
        <dbReference type="ARBA" id="ARBA00023180"/>
    </source>
</evidence>
<dbReference type="PRINTS" id="PR00461">
    <property type="entry name" value="PLPEROXIDASE"/>
</dbReference>
<dbReference type="PROSITE" id="PS00435">
    <property type="entry name" value="PEROXIDASE_1"/>
    <property type="match status" value="1"/>
</dbReference>
<feature type="binding site" evidence="19">
    <location>
        <position position="82"/>
    </location>
    <ligand>
        <name>Ca(2+)</name>
        <dbReference type="ChEBI" id="CHEBI:29108"/>
        <label>1</label>
    </ligand>
</feature>
<keyword evidence="15" id="KW-0325">Glycoprotein</keyword>
<keyword evidence="14 21" id="KW-1015">Disulfide bond</keyword>
<evidence type="ECO:0000256" key="21">
    <source>
        <dbReference type="PIRSR" id="PIRSR600823-5"/>
    </source>
</evidence>
<dbReference type="InterPro" id="IPR019793">
    <property type="entry name" value="Peroxidases_heam-ligand_BS"/>
</dbReference>
<comment type="caution">
    <text evidence="24">The sequence shown here is derived from an EMBL/GenBank/DDBJ whole genome shotgun (WGS) entry which is preliminary data.</text>
</comment>
<comment type="subcellular location">
    <subcellularLocation>
        <location evidence="3 22">Secreted</location>
    </subcellularLocation>
</comment>
<keyword evidence="13 19" id="KW-0408">Iron</keyword>
<keyword evidence="8 22" id="KW-0349">Heme</keyword>
<feature type="disulfide bond" evidence="21">
    <location>
        <begin position="83"/>
        <end position="88"/>
    </location>
</feature>
<feature type="binding site" evidence="19">
    <location>
        <position position="87"/>
    </location>
    <ligand>
        <name>Ca(2+)</name>
        <dbReference type="ChEBI" id="CHEBI:29108"/>
        <label>1</label>
    </ligand>
</feature>
<dbReference type="PRINTS" id="PR00458">
    <property type="entry name" value="PEROXIDASE"/>
</dbReference>
<feature type="disulfide bond" evidence="21">
    <location>
        <begin position="132"/>
        <end position="339"/>
    </location>
</feature>
<dbReference type="GO" id="GO:0042744">
    <property type="term" value="P:hydrogen peroxide catabolic process"/>
    <property type="evidence" value="ECO:0007669"/>
    <property type="project" value="UniProtKB-KW"/>
</dbReference>
<evidence type="ECO:0000256" key="3">
    <source>
        <dbReference type="ARBA" id="ARBA00004613"/>
    </source>
</evidence>
<dbReference type="FunFam" id="1.10.420.10:FF:000007">
    <property type="entry name" value="Peroxidase"/>
    <property type="match status" value="1"/>
</dbReference>
<evidence type="ECO:0000313" key="24">
    <source>
        <dbReference type="EMBL" id="GAY60611.1"/>
    </source>
</evidence>
<dbReference type="Gene3D" id="1.10.520.10">
    <property type="match status" value="1"/>
</dbReference>
<sequence length="348" mass="37826">MSERVDHIWKTKKVKQAVALLILRQCLLANIAGLSHGALQVGFYRGKCGIADVEMIVAGVVTARFIRDPTVVAALIRLQFHDCFVNGCDASILIDATNSEKTAIPNLTIRGYDIIDEAKAAVERFCPGVVSCADLIAIAARDAVFLGGGGRYEVQTGRRDGLVSLAQNVSISIPGPSASIPQTMAVFANKGLNLTDMVLLMGGHSVGVAHCSIFKDRLYNFRSTGRPDPTMDSFLANKLRARCPLDTTTTTTTTANNTVDLDQNPFQIPFLDNSYYRQLMLNRGVLEIDQELALHPLTRATVMSIANALDFPIQFGTAMVKMGAIEVLTGMQGEIRRFCTATNWPPFT</sequence>
<keyword evidence="6 22" id="KW-0964">Secreted</keyword>
<feature type="binding site" description="axial binding residue" evidence="19">
    <location>
        <position position="204"/>
    </location>
    <ligand>
        <name>heme b</name>
        <dbReference type="ChEBI" id="CHEBI:60344"/>
    </ligand>
    <ligandPart>
        <name>Fe</name>
        <dbReference type="ChEBI" id="CHEBI:18248"/>
    </ligandPart>
</feature>
<evidence type="ECO:0000256" key="22">
    <source>
        <dbReference type="RuleBase" id="RU362060"/>
    </source>
</evidence>
<dbReference type="GO" id="GO:0140825">
    <property type="term" value="F:lactoperoxidase activity"/>
    <property type="evidence" value="ECO:0007669"/>
    <property type="project" value="UniProtKB-EC"/>
</dbReference>
<evidence type="ECO:0000256" key="18">
    <source>
        <dbReference type="PIRSR" id="PIRSR600823-2"/>
    </source>
</evidence>
<dbReference type="AlphaFoldDB" id="A0A2H5Q7U4"/>
<dbReference type="InterPro" id="IPR033905">
    <property type="entry name" value="Secretory_peroxidase"/>
</dbReference>
<feature type="disulfide bond" evidence="21">
    <location>
        <begin position="48"/>
        <end position="126"/>
    </location>
</feature>
<name>A0A2H5Q7U4_CITUN</name>
<evidence type="ECO:0000256" key="7">
    <source>
        <dbReference type="ARBA" id="ARBA00022559"/>
    </source>
</evidence>
<dbReference type="InterPro" id="IPR000823">
    <property type="entry name" value="Peroxidase_pln"/>
</dbReference>
<dbReference type="CDD" id="cd00693">
    <property type="entry name" value="secretory_peroxidase"/>
    <property type="match status" value="1"/>
</dbReference>
<dbReference type="GO" id="GO:0020037">
    <property type="term" value="F:heme binding"/>
    <property type="evidence" value="ECO:0007669"/>
    <property type="project" value="UniProtKB-UniRule"/>
</dbReference>
<keyword evidence="9 19" id="KW-0479">Metal-binding</keyword>
<dbReference type="GO" id="GO:0006979">
    <property type="term" value="P:response to oxidative stress"/>
    <property type="evidence" value="ECO:0007669"/>
    <property type="project" value="UniProtKB-UniRule"/>
</dbReference>
<feature type="domain" description="Plant heme peroxidase family profile" evidence="23">
    <location>
        <begin position="38"/>
        <end position="343"/>
    </location>
</feature>
<dbReference type="PANTHER" id="PTHR31517">
    <property type="match status" value="1"/>
</dbReference>
<feature type="binding site" evidence="19">
    <location>
        <position position="89"/>
    </location>
    <ligand>
        <name>Ca(2+)</name>
        <dbReference type="ChEBI" id="CHEBI:29108"/>
        <label>1</label>
    </ligand>
</feature>
<feature type="disulfide bond" evidence="21">
    <location>
        <begin position="211"/>
        <end position="243"/>
    </location>
</feature>
<feature type="binding site" evidence="19">
    <location>
        <position position="262"/>
    </location>
    <ligand>
        <name>Ca(2+)</name>
        <dbReference type="ChEBI" id="CHEBI:29108"/>
        <label>2</label>
    </ligand>
</feature>
<dbReference type="PANTHER" id="PTHR31517:SF59">
    <property type="entry name" value="PEROXIDASE"/>
    <property type="match status" value="1"/>
</dbReference>
<evidence type="ECO:0000256" key="20">
    <source>
        <dbReference type="PIRSR" id="PIRSR600823-4"/>
    </source>
</evidence>
<dbReference type="SMR" id="A0A2H5Q7U4"/>
<feature type="binding site" evidence="19">
    <location>
        <position position="85"/>
    </location>
    <ligand>
        <name>Ca(2+)</name>
        <dbReference type="ChEBI" id="CHEBI:29108"/>
        <label>1</label>
    </ligand>
</feature>